<evidence type="ECO:0000313" key="1">
    <source>
        <dbReference type="EMBL" id="AUO31465.1"/>
    </source>
</evidence>
<organism evidence="1">
    <name type="scientific">Helicobacter pylori</name>
    <name type="common">Campylobacter pylori</name>
    <dbReference type="NCBI Taxonomy" id="210"/>
    <lineage>
        <taxon>Bacteria</taxon>
        <taxon>Pseudomonadati</taxon>
        <taxon>Campylobacterota</taxon>
        <taxon>Epsilonproteobacteria</taxon>
        <taxon>Campylobacterales</taxon>
        <taxon>Helicobacteraceae</taxon>
        <taxon>Helicobacter</taxon>
    </lineage>
</organism>
<accession>A0A3G1LYG1</accession>
<reference evidence="1" key="1">
    <citation type="journal article" date="2017" name="Helicobacter">
        <title>The expression of Helicobacter pylori tfs plasticity zone cluster is regulated by pH and adherence, and its composition is associated with differential gastric IL-8 secretion.</title>
        <authorList>
            <person name="Silva B."/>
            <person name="Nunes A."/>
            <person name="Vale F.F."/>
            <person name="Rocha R."/>
            <person name="Gomes J.P."/>
            <person name="Dias R."/>
            <person name="Oleastro M."/>
        </authorList>
    </citation>
    <scope>NUCLEOTIDE SEQUENCE</scope>
    <source>
        <strain evidence="1">HpPt5771G</strain>
    </source>
</reference>
<dbReference type="SUPFAM" id="SSF103657">
    <property type="entry name" value="BAR/IMD domain-like"/>
    <property type="match status" value="1"/>
</dbReference>
<dbReference type="AlphaFoldDB" id="A0A3G1LYG1"/>
<evidence type="ECO:0008006" key="2">
    <source>
        <dbReference type="Google" id="ProtNLM"/>
    </source>
</evidence>
<proteinExistence type="predicted"/>
<dbReference type="InterPro" id="IPR027267">
    <property type="entry name" value="AH/BAR_dom_sf"/>
</dbReference>
<dbReference type="EMBL" id="KX838312">
    <property type="protein sequence ID" value="AUO31465.1"/>
    <property type="molecule type" value="Genomic_DNA"/>
</dbReference>
<sequence length="508" mass="58619">MAYIANLQFLPLDEILLSNGYKHKAEKSSKNNPALYNENDTVKGTLIVSRKPDGSYHYFNTHNDEDKGTIIAFCKNRGLDFNDLIKNRDDLEISDKPNYKYNNSKLYTIITKEQEAERQKVVKQFEKLPTYDIESSDLFHTLLDSRSLDKSLLKPYNHLLKEDEHANLCVPCYLVNDDGNLIQGGYNKRLSKPFTMQGATNPTKHLMQAGSIKGFEVLSPQNTKNIQNIIVAESVFDGLSVLEMQWLDPNQTTIISTIGNFTEERMQKFVDKFLNTINTYKCKEYNEYHKEIDRYNKQLKDYENYTNFQKRYEKWRAKELAKHQNNPKKVPNNPIFSPIRDKNNLIPNPICKPSALALHLKEPKIPNLSLNVILAMDNDEQGRKFNAILEKIFYAHTKEIPSIYTPISKDANDDLKIAKVLGLKQISNRILQDFLIDARKKCKNPTTTPPQKSILANQLQKLQDLMPKPKLPQGVFNGYQQDHGFGSKYVANSVYYTNNQSQNKGHER</sequence>
<protein>
    <recommendedName>
        <fullName evidence="2">Toprim domain-containing protein</fullName>
    </recommendedName>
</protein>
<name>A0A3G1LYG1_HELPX</name>